<dbReference type="RefSeq" id="WP_162816257.1">
    <property type="nucleotide sequence ID" value="NZ_CP011940.1"/>
</dbReference>
<dbReference type="InterPro" id="IPR051396">
    <property type="entry name" value="Bact_Antivir_Def_Nuclease"/>
</dbReference>
<keyword evidence="3" id="KW-1185">Reference proteome</keyword>
<dbReference type="Gene3D" id="3.40.50.300">
    <property type="entry name" value="P-loop containing nucleotide triphosphate hydrolases"/>
    <property type="match status" value="1"/>
</dbReference>
<dbReference type="Proteomes" id="UP001605989">
    <property type="component" value="Unassembled WGS sequence"/>
</dbReference>
<feature type="domain" description="Endonuclease GajA/Old nuclease/RecF-like AAA" evidence="1">
    <location>
        <begin position="131"/>
        <end position="324"/>
    </location>
</feature>
<dbReference type="PANTHER" id="PTHR43581:SF2">
    <property type="entry name" value="EXCINUCLEASE ATPASE SUBUNIT"/>
    <property type="match status" value="1"/>
</dbReference>
<evidence type="ECO:0000259" key="1">
    <source>
        <dbReference type="Pfam" id="PF13175"/>
    </source>
</evidence>
<name>A0ABW7DKR9_9FIRM</name>
<dbReference type="InterPro" id="IPR041685">
    <property type="entry name" value="AAA_GajA/Old/RecF-like"/>
</dbReference>
<feature type="domain" description="Endonuclease GajA/Old nuclease/RecF-like AAA" evidence="1">
    <location>
        <begin position="1"/>
        <end position="45"/>
    </location>
</feature>
<accession>A0ABW7DKR9</accession>
<sequence length="422" mass="48063">MYIKELSIHNFKGIDDCHLSFREGFNLIIGENGRGKTSILEALSIGLSGFISGIHGNGIRSRNFLPEEARMVYTLQGDGAYEPITYWPSVEITADIDSQQYTWVRSKAGYGAQTVTSPRDICHLAEKLLADISAKLPVICYQSAARVWSQKRKKQTNTFTRKKTSRIAGYIDCVSDESSMKVMLDWCSRMEQISWQKNKPVREYEAVKQAVAKAMTILEHIPVTVFYDKQSEELMYQKGDEVVPISVLSAGYQSLIWMIFDIAYRMAVLNPFMTDDIHETTGIVLIDELDVHLHPRWQWKIIEVLRHAFPCVQFIATTHSPIIIASAKSVWCINIENIRKPKCSMNGYGLEVDYILKNIQHAANLPDLVTQMLKDFYQYVDDGSLHQAEGMLLKLENEIGLENPIVVKARERLDLEIAFAED</sequence>
<organism evidence="2 3">
    <name type="scientific">Megasphaera hexanoica</name>
    <dbReference type="NCBI Taxonomy" id="1675036"/>
    <lineage>
        <taxon>Bacteria</taxon>
        <taxon>Bacillati</taxon>
        <taxon>Bacillota</taxon>
        <taxon>Negativicutes</taxon>
        <taxon>Veillonellales</taxon>
        <taxon>Veillonellaceae</taxon>
        <taxon>Megasphaera</taxon>
    </lineage>
</organism>
<dbReference type="InterPro" id="IPR027417">
    <property type="entry name" value="P-loop_NTPase"/>
</dbReference>
<gene>
    <name evidence="2" type="ORF">ACGTZG_00650</name>
</gene>
<proteinExistence type="predicted"/>
<protein>
    <submittedName>
        <fullName evidence="2">AAA family ATPase</fullName>
    </submittedName>
</protein>
<comment type="caution">
    <text evidence="2">The sequence shown here is derived from an EMBL/GenBank/DDBJ whole genome shotgun (WGS) entry which is preliminary data.</text>
</comment>
<dbReference type="PANTHER" id="PTHR43581">
    <property type="entry name" value="ATP/GTP PHOSPHATASE"/>
    <property type="match status" value="1"/>
</dbReference>
<dbReference type="SUPFAM" id="SSF52540">
    <property type="entry name" value="P-loop containing nucleoside triphosphate hydrolases"/>
    <property type="match status" value="1"/>
</dbReference>
<dbReference type="Pfam" id="PF13175">
    <property type="entry name" value="AAA_15"/>
    <property type="match status" value="2"/>
</dbReference>
<evidence type="ECO:0000313" key="3">
    <source>
        <dbReference type="Proteomes" id="UP001605989"/>
    </source>
</evidence>
<reference evidence="2 3" key="1">
    <citation type="submission" date="2024-10" db="EMBL/GenBank/DDBJ databases">
        <authorList>
            <person name="Sang B.-I."/>
            <person name="Prabhaharan D."/>
        </authorList>
    </citation>
    <scope>NUCLEOTIDE SEQUENCE [LARGE SCALE GENOMIC DNA]</scope>
    <source>
        <strain evidence="2 3">MH</strain>
    </source>
</reference>
<dbReference type="EMBL" id="JBIEKR010000001">
    <property type="protein sequence ID" value="MFG6271695.1"/>
    <property type="molecule type" value="Genomic_DNA"/>
</dbReference>
<evidence type="ECO:0000313" key="2">
    <source>
        <dbReference type="EMBL" id="MFG6271695.1"/>
    </source>
</evidence>